<protein>
    <submittedName>
        <fullName evidence="4">Uncharacterized protein</fullName>
    </submittedName>
</protein>
<dbReference type="AlphaFoldDB" id="A0A8H2PJ43"/>
<accession>A0A8H2PJ43</accession>
<feature type="domain" description="DUF7341" evidence="2">
    <location>
        <begin position="12"/>
        <end position="135"/>
    </location>
</feature>
<dbReference type="EMBL" id="POTL01000001">
    <property type="protein sequence ID" value="TLH55428.1"/>
    <property type="molecule type" value="Genomic_DNA"/>
</dbReference>
<dbReference type="GeneID" id="76728488"/>
<keyword evidence="5" id="KW-1185">Reference proteome</keyword>
<reference evidence="4" key="1">
    <citation type="submission" date="2018-01" db="EMBL/GenBank/DDBJ databases">
        <title>Comparative genomics of Mycobacterium mucogenicum and Mycobacterium neoaurum clade members emphasizing tRNA and non-coding RNA.</title>
        <authorList>
            <person name="Behra P.R.K."/>
            <person name="Pettersson B.M.F."/>
            <person name="Das S."/>
            <person name="Dasgupta S."/>
            <person name="Kirsebom L.A."/>
        </authorList>
    </citation>
    <scope>NUCLEOTIDE SEQUENCE</scope>
    <source>
        <strain evidence="4">DSM 44124</strain>
    </source>
</reference>
<feature type="domain" description="DUF7340" evidence="1">
    <location>
        <begin position="155"/>
        <end position="211"/>
    </location>
</feature>
<gene>
    <name evidence="3" type="ORF">C1S78_026380</name>
    <name evidence="4" type="ORF">C1S78_26340</name>
</gene>
<dbReference type="InterPro" id="IPR055765">
    <property type="entry name" value="DUF7341"/>
</dbReference>
<dbReference type="KEGG" id="mmuc:C1S78_026380"/>
<organism evidence="4">
    <name type="scientific">Mycolicibacterium mucogenicum DSM 44124</name>
    <dbReference type="NCBI Taxonomy" id="1226753"/>
    <lineage>
        <taxon>Bacteria</taxon>
        <taxon>Bacillati</taxon>
        <taxon>Actinomycetota</taxon>
        <taxon>Actinomycetes</taxon>
        <taxon>Mycobacteriales</taxon>
        <taxon>Mycobacteriaceae</taxon>
        <taxon>Mycolicibacterium</taxon>
    </lineage>
</organism>
<reference evidence="3 5" key="2">
    <citation type="journal article" date="2019" name="BMC Evol. Biol.">
        <title>Comparative genomics of Mycobacterium mucogenicum and Mycobacterium neoaurum clade members emphasizing tRNA and non-coding RNA.</title>
        <authorList>
            <person name="Behra P.R.K."/>
            <person name="Pettersson B.M.F."/>
            <person name="Das S."/>
            <person name="Dasgupta S."/>
            <person name="Kirsebom L.A."/>
        </authorList>
    </citation>
    <scope>NUCLEOTIDE SEQUENCE [LARGE SCALE GENOMIC DNA]</scope>
    <source>
        <strain evidence="3 5">DSM 44124</strain>
    </source>
</reference>
<dbReference type="Pfam" id="PF24029">
    <property type="entry name" value="DUF7340"/>
    <property type="match status" value="1"/>
</dbReference>
<evidence type="ECO:0000313" key="4">
    <source>
        <dbReference type="EMBL" id="TLH55428.1"/>
    </source>
</evidence>
<dbReference type="InterPro" id="IPR055764">
    <property type="entry name" value="DUF7340"/>
</dbReference>
<evidence type="ECO:0000259" key="1">
    <source>
        <dbReference type="Pfam" id="PF24029"/>
    </source>
</evidence>
<evidence type="ECO:0000313" key="5">
    <source>
        <dbReference type="Proteomes" id="UP000309231"/>
    </source>
</evidence>
<evidence type="ECO:0000313" key="3">
    <source>
        <dbReference type="EMBL" id="QPG68903.1"/>
    </source>
</evidence>
<dbReference type="Proteomes" id="UP000309231">
    <property type="component" value="Chromosome"/>
</dbReference>
<name>A0A8H2PJ43_MYCMU</name>
<dbReference type="EMBL" id="CP062008">
    <property type="protein sequence ID" value="QPG68903.1"/>
    <property type="molecule type" value="Genomic_DNA"/>
</dbReference>
<evidence type="ECO:0000259" key="2">
    <source>
        <dbReference type="Pfam" id="PF24030"/>
    </source>
</evidence>
<dbReference type="Pfam" id="PF24030">
    <property type="entry name" value="DUF7341"/>
    <property type="match status" value="1"/>
</dbReference>
<dbReference type="RefSeq" id="WP_053855254.1">
    <property type="nucleotide sequence ID" value="NZ_ANBS01000024.1"/>
</dbReference>
<reference evidence="3 5" key="3">
    <citation type="journal article" date="2019" name="Sci. Rep.">
        <title>Insight into the biology of Mycobacterium mucogenicum and Mycobacterium neoaurum clade members.</title>
        <authorList>
            <person name="Behra P.R.K."/>
            <person name="Pettersson B.M.F."/>
            <person name="Ramesh M."/>
            <person name="Dasgupta S."/>
            <person name="Kirsebom L.A."/>
        </authorList>
    </citation>
    <scope>NUCLEOTIDE SEQUENCE [LARGE SCALE GENOMIC DNA]</scope>
    <source>
        <strain evidence="3 5">DSM 44124</strain>
    </source>
</reference>
<sequence length="219" mass="24136">MTNSAAAQRKPNLPAAIAKLRAAVDRLIKPGSAYQNSTYIEVPGLYQQLVDGIVGFRNAGASGIARSRPPMWVDAEDQKANIDLMVSVWPTGAAGNTVKQLRALADKEWSVEQTRQVRKLATIIEAWCDDIVNLLNEVHTKYLFDKDDDGRWSNIACPACGVDTVYRQDVDGENIRQPALRIVAEYGASCASCGYYWAPNQYMELATELGCERPEGVLQ</sequence>
<proteinExistence type="predicted"/>